<keyword evidence="2" id="KW-1185">Reference proteome</keyword>
<dbReference type="SUPFAM" id="SSF56935">
    <property type="entry name" value="Porins"/>
    <property type="match status" value="1"/>
</dbReference>
<evidence type="ECO:0000313" key="2">
    <source>
        <dbReference type="Proteomes" id="UP000274350"/>
    </source>
</evidence>
<dbReference type="AlphaFoldDB" id="A0A6M4A1R0"/>
<evidence type="ECO:0000313" key="1">
    <source>
        <dbReference type="EMBL" id="QJQ04878.1"/>
    </source>
</evidence>
<protein>
    <submittedName>
        <fullName evidence="1">DUF3138 family protein</fullName>
    </submittedName>
</protein>
<dbReference type="InterPro" id="IPR021485">
    <property type="entry name" value="DUF3138"/>
</dbReference>
<dbReference type="Pfam" id="PF11336">
    <property type="entry name" value="DUF3138"/>
    <property type="match status" value="1"/>
</dbReference>
<reference evidence="1 2" key="1">
    <citation type="journal article" date="2019" name="Int. J. Syst. Evol. Microbiol.">
        <title>Undibacterium piscinae sp. nov., isolated from Korean shiner intestine.</title>
        <authorList>
            <person name="Lee S.Y."/>
            <person name="Kang W."/>
            <person name="Kim P.S."/>
            <person name="Kim H.S."/>
            <person name="Sung H."/>
            <person name="Shin N.R."/>
            <person name="Whon T.W."/>
            <person name="Yun J.H."/>
            <person name="Lee J.Y."/>
            <person name="Lee J.Y."/>
            <person name="Jung M.J."/>
            <person name="Jeong Y.S."/>
            <person name="Tak E.J."/>
            <person name="Han J.E."/>
            <person name="Hyun D.W."/>
            <person name="Kang M.S."/>
            <person name="Lee K.E."/>
            <person name="Lee B.H."/>
            <person name="Bae J.W."/>
        </authorList>
    </citation>
    <scope>NUCLEOTIDE SEQUENCE [LARGE SCALE GENOMIC DNA]</scope>
    <source>
        <strain evidence="1 2">S11R28</strain>
    </source>
</reference>
<dbReference type="KEGG" id="upi:EJG51_002330"/>
<organism evidence="1 2">
    <name type="scientific">Undibacterium piscinae</name>
    <dbReference type="NCBI Taxonomy" id="2495591"/>
    <lineage>
        <taxon>Bacteria</taxon>
        <taxon>Pseudomonadati</taxon>
        <taxon>Pseudomonadota</taxon>
        <taxon>Betaproteobacteria</taxon>
        <taxon>Burkholderiales</taxon>
        <taxon>Oxalobacteraceae</taxon>
        <taxon>Undibacterium</taxon>
    </lineage>
</organism>
<gene>
    <name evidence="1" type="ORF">EJG51_002330</name>
</gene>
<dbReference type="Proteomes" id="UP000274350">
    <property type="component" value="Chromosome"/>
</dbReference>
<name>A0A6M4A1R0_9BURK</name>
<proteinExistence type="predicted"/>
<dbReference type="EMBL" id="CP051152">
    <property type="protein sequence ID" value="QJQ04878.1"/>
    <property type="molecule type" value="Genomic_DNA"/>
</dbReference>
<accession>A0A6M4A1R0</accession>
<sequence length="271" mass="29536">MSTNWRQVLNRKKTITNNLLFDFTEPSFMTGFGYEHLEGKWDIKALIGNPNNGRVTDRKSPSLHWRVDYSKGEFGGWGASGLHGKMSANTSVNYLEADTYFIRGDLTWQGQIEAGQTTNGAFNGGDAKWVGLSTLAAYKITPRLEGIARFDYVRNSNNGGGVPSVVFGSGCSTVDLATDPSGATTMESSCGDYRNGFGPGIDNATGLVVDPNKGANRYAMTFGLNYALTPNALLKFELRRDGSSENTFYDVQSKTYKKDNLLFGASTVVSF</sequence>